<evidence type="ECO:0000313" key="7">
    <source>
        <dbReference type="Proteomes" id="UP001529510"/>
    </source>
</evidence>
<feature type="non-terminal residue" evidence="6">
    <location>
        <position position="1"/>
    </location>
</feature>
<keyword evidence="1" id="KW-0732">Signal</keyword>
<evidence type="ECO:0000259" key="5">
    <source>
        <dbReference type="Pfam" id="PF00052"/>
    </source>
</evidence>
<dbReference type="EMBL" id="JAMKFB020000020">
    <property type="protein sequence ID" value="KAL0163684.1"/>
    <property type="molecule type" value="Genomic_DNA"/>
</dbReference>
<name>A0ABD0NP04_CIRMR</name>
<evidence type="ECO:0000256" key="1">
    <source>
        <dbReference type="ARBA" id="ARBA00022729"/>
    </source>
</evidence>
<accession>A0ABD0NP04</accession>
<gene>
    <name evidence="6" type="ORF">M9458_039437</name>
</gene>
<keyword evidence="4" id="KW-0325">Glycoprotein</keyword>
<evidence type="ECO:0000256" key="4">
    <source>
        <dbReference type="ARBA" id="ARBA00023180"/>
    </source>
</evidence>
<organism evidence="6 7">
    <name type="scientific">Cirrhinus mrigala</name>
    <name type="common">Mrigala</name>
    <dbReference type="NCBI Taxonomy" id="683832"/>
    <lineage>
        <taxon>Eukaryota</taxon>
        <taxon>Metazoa</taxon>
        <taxon>Chordata</taxon>
        <taxon>Craniata</taxon>
        <taxon>Vertebrata</taxon>
        <taxon>Euteleostomi</taxon>
        <taxon>Actinopterygii</taxon>
        <taxon>Neopterygii</taxon>
        <taxon>Teleostei</taxon>
        <taxon>Ostariophysi</taxon>
        <taxon>Cypriniformes</taxon>
        <taxon>Cyprinidae</taxon>
        <taxon>Labeoninae</taxon>
        <taxon>Labeonini</taxon>
        <taxon>Cirrhinus</taxon>
    </lineage>
</organism>
<keyword evidence="7" id="KW-1185">Reference proteome</keyword>
<evidence type="ECO:0000313" key="6">
    <source>
        <dbReference type="EMBL" id="KAL0163684.1"/>
    </source>
</evidence>
<feature type="domain" description="Laminin IV type A" evidence="5">
    <location>
        <begin position="15"/>
        <end position="64"/>
    </location>
</feature>
<dbReference type="InterPro" id="IPR000034">
    <property type="entry name" value="Laminin_IV"/>
</dbReference>
<evidence type="ECO:0000256" key="3">
    <source>
        <dbReference type="ARBA" id="ARBA00023157"/>
    </source>
</evidence>
<protein>
    <recommendedName>
        <fullName evidence="5">Laminin IV type A domain-containing protein</fullName>
    </recommendedName>
</protein>
<dbReference type="Proteomes" id="UP001529510">
    <property type="component" value="Unassembled WGS sequence"/>
</dbReference>
<proteinExistence type="predicted"/>
<dbReference type="Pfam" id="PF00052">
    <property type="entry name" value="Laminin_B"/>
    <property type="match status" value="1"/>
</dbReference>
<evidence type="ECO:0000256" key="2">
    <source>
        <dbReference type="ARBA" id="ARBA00022737"/>
    </source>
</evidence>
<comment type="caution">
    <text evidence="6">The sequence shown here is derived from an EMBL/GenBank/DDBJ whole genome shotgun (WGS) entry which is preliminary data.</text>
</comment>
<reference evidence="6 7" key="1">
    <citation type="submission" date="2024-05" db="EMBL/GenBank/DDBJ databases">
        <title>Genome sequencing and assembly of Indian major carp, Cirrhinus mrigala (Hamilton, 1822).</title>
        <authorList>
            <person name="Mohindra V."/>
            <person name="Chowdhury L.M."/>
            <person name="Lal K."/>
            <person name="Jena J.K."/>
        </authorList>
    </citation>
    <scope>NUCLEOTIDE SEQUENCE [LARGE SCALE GENOMIC DNA]</scope>
    <source>
        <strain evidence="6">CM1030</strain>
        <tissue evidence="6">Blood</tissue>
    </source>
</reference>
<keyword evidence="3" id="KW-1015">Disulfide bond</keyword>
<dbReference type="AlphaFoldDB" id="A0ABD0NP04"/>
<sequence>LIDSGSGVMLYPFSTAERRIDLLPESFQHHASGLAVSKRDFHSVLNNIERLLLRASYAQEHSAIYRYTAAPKAYT</sequence>
<keyword evidence="2" id="KW-0677">Repeat</keyword>